<evidence type="ECO:0000313" key="3">
    <source>
        <dbReference type="Proteomes" id="UP000027327"/>
    </source>
</evidence>
<dbReference type="RefSeq" id="WP_032035881.1">
    <property type="nucleotide sequence ID" value="NZ_JMOD01000007.1"/>
</dbReference>
<dbReference type="InterPro" id="IPR011335">
    <property type="entry name" value="Restrct_endonuc-II-like"/>
</dbReference>
<dbReference type="GO" id="GO:0004519">
    <property type="term" value="F:endonuclease activity"/>
    <property type="evidence" value="ECO:0007669"/>
    <property type="project" value="UniProtKB-KW"/>
</dbReference>
<keyword evidence="2" id="KW-0255">Endonuclease</keyword>
<dbReference type="InterPro" id="IPR011856">
    <property type="entry name" value="tRNA_endonuc-like_dom_sf"/>
</dbReference>
<name>A0A062IK62_ACIBA</name>
<gene>
    <name evidence="2" type="ORF">J596_0616</name>
</gene>
<dbReference type="GO" id="GO:0003677">
    <property type="term" value="F:DNA binding"/>
    <property type="evidence" value="ECO:0007669"/>
    <property type="project" value="InterPro"/>
</dbReference>
<dbReference type="EMBL" id="JMOD01000007">
    <property type="protein sequence ID" value="KCY21589.1"/>
    <property type="molecule type" value="Genomic_DNA"/>
</dbReference>
<organism evidence="2 3">
    <name type="scientific">Acinetobacter baumannii 21072</name>
    <dbReference type="NCBI Taxonomy" id="1310697"/>
    <lineage>
        <taxon>Bacteria</taxon>
        <taxon>Pseudomonadati</taxon>
        <taxon>Pseudomonadota</taxon>
        <taxon>Gammaproteobacteria</taxon>
        <taxon>Moraxellales</taxon>
        <taxon>Moraxellaceae</taxon>
        <taxon>Acinetobacter</taxon>
        <taxon>Acinetobacter calcoaceticus/baumannii complex</taxon>
    </lineage>
</organism>
<accession>A0A062IK62</accession>
<dbReference type="Gene3D" id="3.40.1350.10">
    <property type="match status" value="1"/>
</dbReference>
<feature type="domain" description="Restriction endonuclease type IV Mrr" evidence="1">
    <location>
        <begin position="64"/>
        <end position="123"/>
    </location>
</feature>
<dbReference type="GO" id="GO:0009307">
    <property type="term" value="P:DNA restriction-modification system"/>
    <property type="evidence" value="ECO:0007669"/>
    <property type="project" value="InterPro"/>
</dbReference>
<reference evidence="2 3" key="1">
    <citation type="submission" date="2014-04" db="EMBL/GenBank/DDBJ databases">
        <title>Comparative genomics and transcriptomics to identify genetic mechanisms underlying the emergence of carbapenem resistant Acinetobacter baumannii (CRAb).</title>
        <authorList>
            <person name="Harris A.D."/>
            <person name="Johnson K.J."/>
            <person name="George J."/>
            <person name="Nadendla S."/>
            <person name="Daugherty S.C."/>
            <person name="Parankush S."/>
            <person name="Sadzewicz L."/>
            <person name="Tallon L."/>
            <person name="Sengamalay N."/>
            <person name="Hazen T.H."/>
            <person name="Rasko D.A."/>
        </authorList>
    </citation>
    <scope>NUCLEOTIDE SEQUENCE [LARGE SCALE GENOMIC DNA]</scope>
    <source>
        <strain evidence="2 3">21072</strain>
    </source>
</reference>
<keyword evidence="2" id="KW-0540">Nuclease</keyword>
<dbReference type="InterPro" id="IPR007560">
    <property type="entry name" value="Restrct_endonuc_IV_Mrr"/>
</dbReference>
<dbReference type="PATRIC" id="fig|1310697.3.peg.575"/>
<evidence type="ECO:0000259" key="1">
    <source>
        <dbReference type="Pfam" id="PF04471"/>
    </source>
</evidence>
<dbReference type="Pfam" id="PF04471">
    <property type="entry name" value="Mrr_cat"/>
    <property type="match status" value="1"/>
</dbReference>
<keyword evidence="2" id="KW-0378">Hydrolase</keyword>
<dbReference type="Proteomes" id="UP000027327">
    <property type="component" value="Unassembled WGS sequence"/>
</dbReference>
<proteinExistence type="predicted"/>
<evidence type="ECO:0000313" key="2">
    <source>
        <dbReference type="EMBL" id="KCY21589.1"/>
    </source>
</evidence>
<dbReference type="AlphaFoldDB" id="A0A062IK62"/>
<dbReference type="SUPFAM" id="SSF52980">
    <property type="entry name" value="Restriction endonuclease-like"/>
    <property type="match status" value="1"/>
</dbReference>
<sequence length="281" mass="31851">MTKNTGKDYEFFTGKLYTAILASEEMGLGLQKNVNVEVNKILEDSFGNKRQFDIYWEFEIGGIKHKVVIECKDYSSNVSVDIVDSLIGKLRDFPNIRGLIATKKGYQSGAESKAAANGIELLRVREQNDSDWIDENGDPLIKEVHINMVLNSPIEVTSLTILYPEHKKEEASKVHQCQNNEIFITNHENNTSYSLLDLQESLINKHENEHGEFTHKEIFNGEINYPNGSSEIKGFIMEYKIAPPYEETIVIDIAKELEGVVEYLSQGKKVKVFSNGLIKIS</sequence>
<protein>
    <submittedName>
        <fullName evidence="2">Restriction endonuclease family protein</fullName>
    </submittedName>
</protein>
<comment type="caution">
    <text evidence="2">The sequence shown here is derived from an EMBL/GenBank/DDBJ whole genome shotgun (WGS) entry which is preliminary data.</text>
</comment>